<protein>
    <recommendedName>
        <fullName evidence="4">DUF4136 domain-containing protein</fullName>
    </recommendedName>
</protein>
<keyword evidence="1" id="KW-0732">Signal</keyword>
<keyword evidence="3" id="KW-1185">Reference proteome</keyword>
<gene>
    <name evidence="2" type="ORF">CVT23_14415</name>
</gene>
<evidence type="ECO:0008006" key="4">
    <source>
        <dbReference type="Google" id="ProtNLM"/>
    </source>
</evidence>
<dbReference type="Proteomes" id="UP000229498">
    <property type="component" value="Unassembled WGS sequence"/>
</dbReference>
<dbReference type="RefSeq" id="WP_109794008.1">
    <property type="nucleotide sequence ID" value="NZ_PHIG01000037.1"/>
</dbReference>
<reference evidence="2 3" key="1">
    <citation type="submission" date="2017-11" db="EMBL/GenBank/DDBJ databases">
        <title>Draft genome sequence of Rhizobiales bacterium SY3-13.</title>
        <authorList>
            <person name="Sun C."/>
        </authorList>
    </citation>
    <scope>NUCLEOTIDE SEQUENCE [LARGE SCALE GENOMIC DNA]</scope>
    <source>
        <strain evidence="2 3">SY3-13</strain>
    </source>
</reference>
<feature type="chain" id="PRO_5014708875" description="DUF4136 domain-containing protein" evidence="1">
    <location>
        <begin position="23"/>
        <end position="208"/>
    </location>
</feature>
<evidence type="ECO:0000313" key="2">
    <source>
        <dbReference type="EMBL" id="PJK29103.1"/>
    </source>
</evidence>
<name>A0A2M9G079_9PROT</name>
<comment type="caution">
    <text evidence="2">The sequence shown here is derived from an EMBL/GenBank/DDBJ whole genome shotgun (WGS) entry which is preliminary data.</text>
</comment>
<accession>A0A2M9G079</accession>
<dbReference type="OrthoDB" id="7501218at2"/>
<feature type="signal peptide" evidence="1">
    <location>
        <begin position="1"/>
        <end position="22"/>
    </location>
</feature>
<evidence type="ECO:0000256" key="1">
    <source>
        <dbReference type="SAM" id="SignalP"/>
    </source>
</evidence>
<dbReference type="PROSITE" id="PS51257">
    <property type="entry name" value="PROKAR_LIPOPROTEIN"/>
    <property type="match status" value="1"/>
</dbReference>
<sequence>MRPSNLLAAVAGLVLLMGCARVLDTQVTSISDLPEGRAAGATVAVIGASEDIARSLIFRRAKDRMAAEFRERGFVVVPNAAEPRYVAAVDYRMGEGETTIRELSQPVFGIVGYTRISSGGKVRLAPVHGIIGYEWVPISVTTYGSALMVYIHDTAREEDEARVYEGRVTARGSCGRLDVVLDDMITALFEKFPDRSGRVRVKSELDCD</sequence>
<organism evidence="2 3">
    <name type="scientific">Minwuia thermotolerans</name>
    <dbReference type="NCBI Taxonomy" id="2056226"/>
    <lineage>
        <taxon>Bacteria</taxon>
        <taxon>Pseudomonadati</taxon>
        <taxon>Pseudomonadota</taxon>
        <taxon>Alphaproteobacteria</taxon>
        <taxon>Minwuiales</taxon>
        <taxon>Minwuiaceae</taxon>
        <taxon>Minwuia</taxon>
    </lineage>
</organism>
<proteinExistence type="predicted"/>
<dbReference type="EMBL" id="PHIG01000037">
    <property type="protein sequence ID" value="PJK29103.1"/>
    <property type="molecule type" value="Genomic_DNA"/>
</dbReference>
<dbReference type="AlphaFoldDB" id="A0A2M9G079"/>
<evidence type="ECO:0000313" key="3">
    <source>
        <dbReference type="Proteomes" id="UP000229498"/>
    </source>
</evidence>